<feature type="transmembrane region" description="Helical" evidence="7">
    <location>
        <begin position="12"/>
        <end position="29"/>
    </location>
</feature>
<evidence type="ECO:0000313" key="9">
    <source>
        <dbReference type="EMBL" id="GFG94821.1"/>
    </source>
</evidence>
<feature type="transmembrane region" description="Helical" evidence="7">
    <location>
        <begin position="61"/>
        <end position="79"/>
    </location>
</feature>
<reference evidence="9 10" key="1">
    <citation type="journal article" date="2019" name="Emerg. Microbes Infect.">
        <title>Comprehensive subspecies identification of 175 nontuberculous mycobacteria species based on 7547 genomic profiles.</title>
        <authorList>
            <person name="Matsumoto Y."/>
            <person name="Kinjo T."/>
            <person name="Motooka D."/>
            <person name="Nabeya D."/>
            <person name="Jung N."/>
            <person name="Uechi K."/>
            <person name="Horii T."/>
            <person name="Iida T."/>
            <person name="Fujita J."/>
            <person name="Nakamura S."/>
        </authorList>
    </citation>
    <scope>NUCLEOTIDE SEQUENCE [LARGE SCALE GENOMIC DNA]</scope>
    <source>
        <strain evidence="9 10">JCM 30726</strain>
    </source>
</reference>
<comment type="caution">
    <text evidence="9">The sequence shown here is derived from an EMBL/GenBank/DDBJ whole genome shotgun (WGS) entry which is preliminary data.</text>
</comment>
<evidence type="ECO:0000256" key="6">
    <source>
        <dbReference type="ARBA" id="ARBA00023136"/>
    </source>
</evidence>
<evidence type="ECO:0000256" key="5">
    <source>
        <dbReference type="ARBA" id="ARBA00022989"/>
    </source>
</evidence>
<dbReference type="InterPro" id="IPR023090">
    <property type="entry name" value="UPF0702_alpha/beta_dom_sf"/>
</dbReference>
<evidence type="ECO:0000259" key="8">
    <source>
        <dbReference type="Pfam" id="PF04239"/>
    </source>
</evidence>
<feature type="domain" description="YetF C-terminal" evidence="8">
    <location>
        <begin position="91"/>
        <end position="157"/>
    </location>
</feature>
<dbReference type="AlphaFoldDB" id="A0A7I9Z1K2"/>
<evidence type="ECO:0000256" key="3">
    <source>
        <dbReference type="ARBA" id="ARBA00022475"/>
    </source>
</evidence>
<evidence type="ECO:0000256" key="4">
    <source>
        <dbReference type="ARBA" id="ARBA00022692"/>
    </source>
</evidence>
<protein>
    <recommendedName>
        <fullName evidence="8">YetF C-terminal domain-containing protein</fullName>
    </recommendedName>
</protein>
<evidence type="ECO:0000256" key="2">
    <source>
        <dbReference type="ARBA" id="ARBA00006448"/>
    </source>
</evidence>
<keyword evidence="5 7" id="KW-1133">Transmembrane helix</keyword>
<comment type="subcellular location">
    <subcellularLocation>
        <location evidence="1">Cell membrane</location>
        <topology evidence="1">Multi-pass membrane protein</topology>
    </subcellularLocation>
</comment>
<proteinExistence type="inferred from homology"/>
<dbReference type="EMBL" id="BLLA01000001">
    <property type="protein sequence ID" value="GFG94821.1"/>
    <property type="molecule type" value="Genomic_DNA"/>
</dbReference>
<dbReference type="Gene3D" id="3.30.240.20">
    <property type="entry name" value="bsu07140 like domains"/>
    <property type="match status" value="1"/>
</dbReference>
<name>A0A7I9Z1K2_9MYCO</name>
<dbReference type="RefSeq" id="WP_163706301.1">
    <property type="nucleotide sequence ID" value="NZ_BLLA01000001.1"/>
</dbReference>
<evidence type="ECO:0000313" key="10">
    <source>
        <dbReference type="Proteomes" id="UP000465301"/>
    </source>
</evidence>
<comment type="similarity">
    <text evidence="2">Belongs to the UPF0702 family.</text>
</comment>
<dbReference type="Proteomes" id="UP000465301">
    <property type="component" value="Unassembled WGS sequence"/>
</dbReference>
<keyword evidence="3" id="KW-1003">Cell membrane</keyword>
<organism evidence="9 10">
    <name type="scientific">Mycobacterium timonense</name>
    <dbReference type="NCBI Taxonomy" id="701043"/>
    <lineage>
        <taxon>Bacteria</taxon>
        <taxon>Bacillati</taxon>
        <taxon>Actinomycetota</taxon>
        <taxon>Actinomycetes</taxon>
        <taxon>Mycobacteriales</taxon>
        <taxon>Mycobacteriaceae</taxon>
        <taxon>Mycobacterium</taxon>
        <taxon>Mycobacterium avium complex (MAC)</taxon>
    </lineage>
</organism>
<dbReference type="Pfam" id="PF04239">
    <property type="entry name" value="DUF421"/>
    <property type="match status" value="1"/>
</dbReference>
<evidence type="ECO:0000256" key="7">
    <source>
        <dbReference type="SAM" id="Phobius"/>
    </source>
</evidence>
<accession>A0A7I9Z1K2</accession>
<keyword evidence="10" id="KW-1185">Reference proteome</keyword>
<dbReference type="GO" id="GO:0005886">
    <property type="term" value="C:plasma membrane"/>
    <property type="evidence" value="ECO:0007669"/>
    <property type="project" value="UniProtKB-SubCell"/>
</dbReference>
<dbReference type="PANTHER" id="PTHR34582">
    <property type="entry name" value="UPF0702 TRANSMEMBRANE PROTEIN YCAP"/>
    <property type="match status" value="1"/>
</dbReference>
<evidence type="ECO:0000256" key="1">
    <source>
        <dbReference type="ARBA" id="ARBA00004651"/>
    </source>
</evidence>
<keyword evidence="4 7" id="KW-0812">Transmembrane</keyword>
<feature type="transmembrane region" description="Helical" evidence="7">
    <location>
        <begin position="36"/>
        <end position="55"/>
    </location>
</feature>
<keyword evidence="6 7" id="KW-0472">Membrane</keyword>
<dbReference type="PANTHER" id="PTHR34582:SF6">
    <property type="entry name" value="UPF0702 TRANSMEMBRANE PROTEIN YCAP"/>
    <property type="match status" value="1"/>
</dbReference>
<dbReference type="InterPro" id="IPR007353">
    <property type="entry name" value="DUF421"/>
</dbReference>
<gene>
    <name evidence="9" type="ORF">MTIM_07000</name>
</gene>
<sequence length="176" mass="19301">MFYLIGQYEQLGWTALKAVLLFIVAVIGLRVSRRRMLAELNVFDFVVAVAIGAIIGRTATSATTSFATGAVALLALFVAHRIVAELHRRGWLGELLIRKPLVLLANGRLQPKALRTAGLADRDVYRLLRQAGQSDVENLRYVLFEERGEVTIVRAGAPYGEAIRVALADAGVDDDR</sequence>